<evidence type="ECO:0000256" key="1">
    <source>
        <dbReference type="SAM" id="Phobius"/>
    </source>
</evidence>
<dbReference type="Proteomes" id="UP000199409">
    <property type="component" value="Unassembled WGS sequence"/>
</dbReference>
<gene>
    <name evidence="2" type="ORF">SAMN05660420_02680</name>
</gene>
<organism evidence="2 3">
    <name type="scientific">Desulfuromusa kysingii</name>
    <dbReference type="NCBI Taxonomy" id="37625"/>
    <lineage>
        <taxon>Bacteria</taxon>
        <taxon>Pseudomonadati</taxon>
        <taxon>Thermodesulfobacteriota</taxon>
        <taxon>Desulfuromonadia</taxon>
        <taxon>Desulfuromonadales</taxon>
        <taxon>Geopsychrobacteraceae</taxon>
        <taxon>Desulfuromusa</taxon>
    </lineage>
</organism>
<dbReference type="STRING" id="37625.SAMN05660420_02680"/>
<accession>A0A1H4CR87</accession>
<keyword evidence="3" id="KW-1185">Reference proteome</keyword>
<dbReference type="Gene3D" id="2.30.42.10">
    <property type="match status" value="1"/>
</dbReference>
<reference evidence="2 3" key="1">
    <citation type="submission" date="2016-10" db="EMBL/GenBank/DDBJ databases">
        <authorList>
            <person name="de Groot N.N."/>
        </authorList>
    </citation>
    <scope>NUCLEOTIDE SEQUENCE [LARGE SCALE GENOMIC DNA]</scope>
    <source>
        <strain evidence="2 3">DSM 7343</strain>
    </source>
</reference>
<keyword evidence="1" id="KW-0812">Transmembrane</keyword>
<dbReference type="AlphaFoldDB" id="A0A1H4CR87"/>
<proteinExistence type="predicted"/>
<keyword evidence="1" id="KW-0472">Membrane</keyword>
<dbReference type="SUPFAM" id="SSF50156">
    <property type="entry name" value="PDZ domain-like"/>
    <property type="match status" value="1"/>
</dbReference>
<protein>
    <submittedName>
        <fullName evidence="2">Type II secretion system protein C</fullName>
    </submittedName>
</protein>
<evidence type="ECO:0000313" key="2">
    <source>
        <dbReference type="EMBL" id="SEA62867.1"/>
    </source>
</evidence>
<dbReference type="EMBL" id="FNQN01000008">
    <property type="protein sequence ID" value="SEA62867.1"/>
    <property type="molecule type" value="Genomic_DNA"/>
</dbReference>
<name>A0A1H4CR87_9BACT</name>
<dbReference type="InterPro" id="IPR036034">
    <property type="entry name" value="PDZ_sf"/>
</dbReference>
<evidence type="ECO:0000313" key="3">
    <source>
        <dbReference type="Proteomes" id="UP000199409"/>
    </source>
</evidence>
<keyword evidence="1" id="KW-1133">Transmembrane helix</keyword>
<feature type="transmembrane region" description="Helical" evidence="1">
    <location>
        <begin position="12"/>
        <end position="32"/>
    </location>
</feature>
<sequence length="297" mass="32932">MLTFYQKYYIHINLLLVVILGLCCGLLAGAWMDKSLNWTQSHSQDAVSSQLTKVKAFAATDLNLILQRNLFDPSSRSNSATIDLGIDENVPRESATSSRRTTGTKRILLGTVGAGEDSLALMQSEGEFTIFHLGDELPDGGIIENIFRNYIQIRERDKSLTDVLVAEDTKTSTGRAIAGKVPATSGIEKIDETHWVIPKRTADATRENLSAELRLAQMQPRITNGKTDGFIVRRLKRTSILNKLGLKRGDVVLNINNIPLDGPESGLQIFQQLREARQISLAVERKGEAMTFSYELN</sequence>